<dbReference type="PROSITE" id="PS50878">
    <property type="entry name" value="RT_POL"/>
    <property type="match status" value="1"/>
</dbReference>
<feature type="domain" description="CCHC-type" evidence="12">
    <location>
        <begin position="937"/>
        <end position="952"/>
    </location>
</feature>
<dbReference type="GO" id="GO:0008270">
    <property type="term" value="F:zinc ion binding"/>
    <property type="evidence" value="ECO:0007669"/>
    <property type="project" value="UniProtKB-KW"/>
</dbReference>
<name>A0A388JLK2_CHABU</name>
<evidence type="ECO:0000256" key="3">
    <source>
        <dbReference type="ARBA" id="ARBA00022679"/>
    </source>
</evidence>
<dbReference type="OrthoDB" id="2431547at2759"/>
<evidence type="ECO:0000259" key="12">
    <source>
        <dbReference type="PROSITE" id="PS50158"/>
    </source>
</evidence>
<dbReference type="FunFam" id="3.10.10.10:FF:000007">
    <property type="entry name" value="Retrovirus-related Pol polyprotein from transposon 17.6-like Protein"/>
    <property type="match status" value="1"/>
</dbReference>
<dbReference type="InterPro" id="IPR041577">
    <property type="entry name" value="RT_RNaseH_2"/>
</dbReference>
<feature type="compositionally biased region" description="Polar residues" evidence="11">
    <location>
        <begin position="803"/>
        <end position="815"/>
    </location>
</feature>
<dbReference type="Gene3D" id="3.30.70.270">
    <property type="match status" value="4"/>
</dbReference>
<evidence type="ECO:0000256" key="1">
    <source>
        <dbReference type="ARBA" id="ARBA00012493"/>
    </source>
</evidence>
<dbReference type="Gene3D" id="2.40.70.10">
    <property type="entry name" value="Acid Proteases"/>
    <property type="match status" value="1"/>
</dbReference>
<evidence type="ECO:0000256" key="2">
    <source>
        <dbReference type="ARBA" id="ARBA00022670"/>
    </source>
</evidence>
<gene>
    <name evidence="14" type="ORF">CBR_g97</name>
</gene>
<protein>
    <recommendedName>
        <fullName evidence="1">RNA-directed DNA polymerase</fullName>
        <ecNumber evidence="1">2.7.7.49</ecNumber>
    </recommendedName>
</protein>
<dbReference type="InterPro" id="IPR050951">
    <property type="entry name" value="Retrovirus_Pol_polyprotein"/>
</dbReference>
<dbReference type="InterPro" id="IPR000477">
    <property type="entry name" value="RT_dom"/>
</dbReference>
<dbReference type="CDD" id="cd00303">
    <property type="entry name" value="retropepsin_like"/>
    <property type="match status" value="1"/>
</dbReference>
<dbReference type="GO" id="GO:0004519">
    <property type="term" value="F:endonuclease activity"/>
    <property type="evidence" value="ECO:0007669"/>
    <property type="project" value="UniProtKB-KW"/>
</dbReference>
<evidence type="ECO:0000256" key="11">
    <source>
        <dbReference type="SAM" id="MobiDB-lite"/>
    </source>
</evidence>
<proteinExistence type="predicted"/>
<evidence type="ECO:0000313" key="14">
    <source>
        <dbReference type="EMBL" id="GBG58696.1"/>
    </source>
</evidence>
<keyword evidence="5" id="KW-0540">Nuclease</keyword>
<keyword evidence="10" id="KW-0863">Zinc-finger</keyword>
<keyword evidence="15" id="KW-1185">Reference proteome</keyword>
<dbReference type="GO" id="GO:0003964">
    <property type="term" value="F:RNA-directed DNA polymerase activity"/>
    <property type="evidence" value="ECO:0007669"/>
    <property type="project" value="UniProtKB-KW"/>
</dbReference>
<evidence type="ECO:0000256" key="9">
    <source>
        <dbReference type="ARBA" id="ARBA00023268"/>
    </source>
</evidence>
<feature type="domain" description="Reverse transcriptase" evidence="13">
    <location>
        <begin position="1030"/>
        <end position="1209"/>
    </location>
</feature>
<evidence type="ECO:0000256" key="10">
    <source>
        <dbReference type="PROSITE-ProRule" id="PRU00047"/>
    </source>
</evidence>
<feature type="compositionally biased region" description="Acidic residues" evidence="11">
    <location>
        <begin position="734"/>
        <end position="765"/>
    </location>
</feature>
<feature type="region of interest" description="Disordered" evidence="11">
    <location>
        <begin position="894"/>
        <end position="920"/>
    </location>
</feature>
<dbReference type="EMBL" id="BFEA01000001">
    <property type="protein sequence ID" value="GBG58696.1"/>
    <property type="molecule type" value="Genomic_DNA"/>
</dbReference>
<keyword evidence="3" id="KW-0808">Transferase</keyword>
<keyword evidence="8" id="KW-0695">RNA-directed DNA polymerase</keyword>
<dbReference type="InterPro" id="IPR043502">
    <property type="entry name" value="DNA/RNA_pol_sf"/>
</dbReference>
<dbReference type="GO" id="GO:0003676">
    <property type="term" value="F:nucleic acid binding"/>
    <property type="evidence" value="ECO:0007669"/>
    <property type="project" value="InterPro"/>
</dbReference>
<dbReference type="Gene3D" id="3.10.10.10">
    <property type="entry name" value="HIV Type 1 Reverse Transcriptase, subunit A, domain 1"/>
    <property type="match status" value="1"/>
</dbReference>
<dbReference type="Pfam" id="PF00078">
    <property type="entry name" value="RVT_1"/>
    <property type="match status" value="2"/>
</dbReference>
<evidence type="ECO:0000256" key="7">
    <source>
        <dbReference type="ARBA" id="ARBA00022801"/>
    </source>
</evidence>
<dbReference type="PANTHER" id="PTHR37984">
    <property type="entry name" value="PROTEIN CBG26694"/>
    <property type="match status" value="1"/>
</dbReference>
<evidence type="ECO:0000256" key="8">
    <source>
        <dbReference type="ARBA" id="ARBA00022918"/>
    </source>
</evidence>
<dbReference type="InterPro" id="IPR043128">
    <property type="entry name" value="Rev_trsase/Diguanyl_cyclase"/>
</dbReference>
<dbReference type="Pfam" id="PF17917">
    <property type="entry name" value="RT_RNaseH"/>
    <property type="match status" value="1"/>
</dbReference>
<dbReference type="InterPro" id="IPR021109">
    <property type="entry name" value="Peptidase_aspartic_dom_sf"/>
</dbReference>
<keyword evidence="10" id="KW-0862">Zinc</keyword>
<keyword evidence="2" id="KW-0645">Protease</keyword>
<keyword evidence="9" id="KW-0511">Multifunctional enzyme</keyword>
<feature type="compositionally biased region" description="Acidic residues" evidence="11">
    <location>
        <begin position="710"/>
        <end position="726"/>
    </location>
</feature>
<dbReference type="Pfam" id="PF17919">
    <property type="entry name" value="RT_RNaseH_2"/>
    <property type="match status" value="1"/>
</dbReference>
<dbReference type="SUPFAM" id="SSF56672">
    <property type="entry name" value="DNA/RNA polymerases"/>
    <property type="match status" value="2"/>
</dbReference>
<evidence type="ECO:0000259" key="13">
    <source>
        <dbReference type="PROSITE" id="PS50878"/>
    </source>
</evidence>
<accession>A0A388JLK2</accession>
<dbReference type="PROSITE" id="PS50158">
    <property type="entry name" value="ZF_CCHC"/>
    <property type="match status" value="1"/>
</dbReference>
<evidence type="ECO:0000256" key="4">
    <source>
        <dbReference type="ARBA" id="ARBA00022695"/>
    </source>
</evidence>
<evidence type="ECO:0000256" key="6">
    <source>
        <dbReference type="ARBA" id="ARBA00022759"/>
    </source>
</evidence>
<dbReference type="InterPro" id="IPR001878">
    <property type="entry name" value="Znf_CCHC"/>
</dbReference>
<dbReference type="GO" id="GO:0006508">
    <property type="term" value="P:proteolysis"/>
    <property type="evidence" value="ECO:0007669"/>
    <property type="project" value="UniProtKB-KW"/>
</dbReference>
<dbReference type="FunFam" id="3.30.70.270:FF:000020">
    <property type="entry name" value="Transposon Tf2-6 polyprotein-like Protein"/>
    <property type="match status" value="2"/>
</dbReference>
<dbReference type="SUPFAM" id="SSF50630">
    <property type="entry name" value="Acid proteases"/>
    <property type="match status" value="1"/>
</dbReference>
<keyword evidence="10" id="KW-0479">Metal-binding</keyword>
<organism evidence="14 15">
    <name type="scientific">Chara braunii</name>
    <name type="common">Braun's stonewort</name>
    <dbReference type="NCBI Taxonomy" id="69332"/>
    <lineage>
        <taxon>Eukaryota</taxon>
        <taxon>Viridiplantae</taxon>
        <taxon>Streptophyta</taxon>
        <taxon>Charophyceae</taxon>
        <taxon>Charales</taxon>
        <taxon>Characeae</taxon>
        <taxon>Chara</taxon>
    </lineage>
</organism>
<dbReference type="CDD" id="cd09274">
    <property type="entry name" value="RNase_HI_RT_Ty3"/>
    <property type="match status" value="2"/>
</dbReference>
<feature type="region of interest" description="Disordered" evidence="11">
    <location>
        <begin position="708"/>
        <end position="815"/>
    </location>
</feature>
<evidence type="ECO:0000313" key="15">
    <source>
        <dbReference type="Proteomes" id="UP000265515"/>
    </source>
</evidence>
<sequence length="1481" mass="168701">MMISSEEAAELIPLEQYVSLGYPGLGMIGTIRPELESRDVAEWRPSSSEMETGGPTFVTGETDVLEVTRALDHRIPLPIGHLLSISEQANERMMHHCKANRKRFALARAKDQKMKAPPSEEKADVAPDPIRVGLIQKDDHFLRIKPIPWKSAECDIEVWGMPYSAIIDSGAAVLAISLRVVERAGRKNDLIMLTEKDQLVSADEEKIKTIGRMTNVAFRLGKVHALGDVVVLDVNTYDVLFGLPALVVLRANFDFERRSVILRNTGGKLKFDIRHGFHHILVKEEDWPKTAFVLFEGTWQWVRCAMGICNAPATFQRAMNVTFQNFVNKTRLTQGIINFCVIVYMDDILVYSDTFHGHAQHIEWTLGALRDAGFKIKLEKSEFFLPEISFLGYVVTRGGLRPNSRKVAAIKEAPVPTLLTQVRAFLGLASYYRRFIKGFAAIARPLTNLLRKEQPLHWDDECDTAFGALKDALVTAPILIRQDPSRQFILITDWQPEAISAILAQKGNDGKEHVIEYASRTVPDERRNDSAPQGKCYAVVWGIQHFHPYLYSQKFLLITDHEPLLALKKLTNYTGMIGRWAVRLQEYEFDIVHRKTERHGNADGLTRLHQPVRPGCRRLLTQELTVPIAQLADHLDVSIVSQVDPRLVPHVTSRTLSPYLQWSACVEGFPSRIPPSQLEYLDPRDIVDSAFHRPSCEDELEEIIRKELAEESSEEKEENLNEDEGEPAQRREGDEDELLQTESEEEAEEEDSEQGSGDDNDEEHANEDPQLEIAPVADLPISNDPTLDPEPPQPHDGHVAQMAGSNQLAKEVNINNHNFPSFSKVALDLEAKDASEDGRKKTLPPNWKAKSRLMFVDNDGSTIELDGNFQEGVGSEAGSVDASEDEVFVVASQKGKATGRRRGGSRSRSQVDPNAPPWEKAGLTEDVWRDRYSRQACIRCGQYGHNQFNCRNKKVTEKILPTMGQVKMPPKIEGVVAKYPDLFQEPTGVVEREVVHAIEIIPGSSILKGRIYRMSPGELDELRHQLKELVEKGWIRPSVSPYGSPVLFVPKKEGTLRMCIDYRGLNAITVKNKEPLPHIYDLLDRVQGCRYFSKIDLKSGYHQIAIRPEDQHKTAFQTRYGLHEFVVMPFGLCNAPGTFQHAMNRIFHDYLDEFVIVYLDDILIFSRIVEEHVAHLDKVLSLVRQHKFKINGEKCEFGRTRVLYLGHEISVKGLKSDVAKVASIRDWPRPQSMTEMRSFLGMTGYYRTFVKNYSKVAAPLTDLTRLDTPWEWTYECEAAFRHLKHALTHYEVLKLPDPDKPFIVTTDASQYGVGAVLAQQEGPKLRPVEYMSKKMLSQKLAKSTYGKDLYAVYKALTHWRHYLLGRFFILRTDHQTLRWMRTQPVLSDTLKRWIEDIEQYDFNPQYLKREYNKVADALSHRPDFSGALITEFNLTDHVTQSLVKAYREDQFMFEIIRRLQAKDKKTSAEFELVNGLLFLEK</sequence>
<dbReference type="GO" id="GO:0008233">
    <property type="term" value="F:peptidase activity"/>
    <property type="evidence" value="ECO:0007669"/>
    <property type="project" value="UniProtKB-KW"/>
</dbReference>
<keyword evidence="4" id="KW-0548">Nucleotidyltransferase</keyword>
<dbReference type="CDD" id="cd01647">
    <property type="entry name" value="RT_LTR"/>
    <property type="match status" value="2"/>
</dbReference>
<dbReference type="Proteomes" id="UP000265515">
    <property type="component" value="Unassembled WGS sequence"/>
</dbReference>
<comment type="caution">
    <text evidence="14">The sequence shown here is derived from an EMBL/GenBank/DDBJ whole genome shotgun (WGS) entry which is preliminary data.</text>
</comment>
<reference evidence="14 15" key="1">
    <citation type="journal article" date="2018" name="Cell">
        <title>The Chara Genome: Secondary Complexity and Implications for Plant Terrestrialization.</title>
        <authorList>
            <person name="Nishiyama T."/>
            <person name="Sakayama H."/>
            <person name="Vries J.D."/>
            <person name="Buschmann H."/>
            <person name="Saint-Marcoux D."/>
            <person name="Ullrich K.K."/>
            <person name="Haas F.B."/>
            <person name="Vanderstraeten L."/>
            <person name="Becker D."/>
            <person name="Lang D."/>
            <person name="Vosolsobe S."/>
            <person name="Rombauts S."/>
            <person name="Wilhelmsson P.K.I."/>
            <person name="Janitza P."/>
            <person name="Kern R."/>
            <person name="Heyl A."/>
            <person name="Rumpler F."/>
            <person name="Villalobos L.I.A.C."/>
            <person name="Clay J.M."/>
            <person name="Skokan R."/>
            <person name="Toyoda A."/>
            <person name="Suzuki Y."/>
            <person name="Kagoshima H."/>
            <person name="Schijlen E."/>
            <person name="Tajeshwar N."/>
            <person name="Catarino B."/>
            <person name="Hetherington A.J."/>
            <person name="Saltykova A."/>
            <person name="Bonnot C."/>
            <person name="Breuninger H."/>
            <person name="Symeonidi A."/>
            <person name="Radhakrishnan G.V."/>
            <person name="Van Nieuwerburgh F."/>
            <person name="Deforce D."/>
            <person name="Chang C."/>
            <person name="Karol K.G."/>
            <person name="Hedrich R."/>
            <person name="Ulvskov P."/>
            <person name="Glockner G."/>
            <person name="Delwiche C.F."/>
            <person name="Petrasek J."/>
            <person name="Van de Peer Y."/>
            <person name="Friml J."/>
            <person name="Beilby M."/>
            <person name="Dolan L."/>
            <person name="Kohara Y."/>
            <person name="Sugano S."/>
            <person name="Fujiyama A."/>
            <person name="Delaux P.-M."/>
            <person name="Quint M."/>
            <person name="TheiBen G."/>
            <person name="Hagemann M."/>
            <person name="Harholt J."/>
            <person name="Dunand C."/>
            <person name="Zachgo S."/>
            <person name="Langdale J."/>
            <person name="Maumus F."/>
            <person name="Straeten D.V.D."/>
            <person name="Gould S.B."/>
            <person name="Rensing S.A."/>
        </authorList>
    </citation>
    <scope>NUCLEOTIDE SEQUENCE [LARGE SCALE GENOMIC DNA]</scope>
    <source>
        <strain evidence="14 15">S276</strain>
    </source>
</reference>
<keyword evidence="7" id="KW-0378">Hydrolase</keyword>
<keyword evidence="6" id="KW-0255">Endonuclease</keyword>
<dbReference type="InterPro" id="IPR041373">
    <property type="entry name" value="RT_RNaseH"/>
</dbReference>
<dbReference type="EC" id="2.7.7.49" evidence="1"/>
<dbReference type="PANTHER" id="PTHR37984:SF5">
    <property type="entry name" value="PROTEIN NYNRIN-LIKE"/>
    <property type="match status" value="1"/>
</dbReference>
<dbReference type="Gramene" id="GBG58696">
    <property type="protein sequence ID" value="GBG58696"/>
    <property type="gene ID" value="CBR_g97"/>
</dbReference>
<evidence type="ECO:0000256" key="5">
    <source>
        <dbReference type="ARBA" id="ARBA00022722"/>
    </source>
</evidence>